<dbReference type="InterPro" id="IPR001680">
    <property type="entry name" value="WD40_rpt"/>
</dbReference>
<dbReference type="SMART" id="SM00320">
    <property type="entry name" value="WD40"/>
    <property type="match status" value="4"/>
</dbReference>
<evidence type="ECO:0000313" key="2">
    <source>
        <dbReference type="Proteomes" id="UP000014978"/>
    </source>
</evidence>
<dbReference type="AlphaFoldDB" id="S7W7X3"/>
<dbReference type="Pfam" id="PF00400">
    <property type="entry name" value="WD40"/>
    <property type="match status" value="1"/>
</dbReference>
<keyword evidence="2" id="KW-1185">Reference proteome</keyword>
<dbReference type="Gene3D" id="2.130.10.10">
    <property type="entry name" value="YVTN repeat-like/Quinoprotein amine dehydrogenase"/>
    <property type="match status" value="2"/>
</dbReference>
<dbReference type="InParanoid" id="S7W7X3"/>
<dbReference type="GO" id="GO:0006338">
    <property type="term" value="P:chromatin remodeling"/>
    <property type="evidence" value="ECO:0007669"/>
    <property type="project" value="TreeGrafter"/>
</dbReference>
<dbReference type="SUPFAM" id="SSF50978">
    <property type="entry name" value="WD40 repeat-like"/>
    <property type="match status" value="1"/>
</dbReference>
<dbReference type="InterPro" id="IPR031120">
    <property type="entry name" value="HIR1-like"/>
</dbReference>
<dbReference type="PANTHER" id="PTHR13831:SF0">
    <property type="entry name" value="PROTEIN HIRA"/>
    <property type="match status" value="1"/>
</dbReference>
<dbReference type="HOGENOM" id="CLU_453872_0_0_1"/>
<accession>S7W7X3</accession>
<protein>
    <submittedName>
        <fullName evidence="1">Histone transcription regulator</fullName>
    </submittedName>
</protein>
<dbReference type="OrthoDB" id="2192933at2759"/>
<dbReference type="GO" id="GO:0000417">
    <property type="term" value="C:HIR complex"/>
    <property type="evidence" value="ECO:0007669"/>
    <property type="project" value="TreeGrafter"/>
</dbReference>
<name>S7W7X3_SPRLO</name>
<dbReference type="STRING" id="1358809.S7W7X3"/>
<feature type="non-terminal residue" evidence="1">
    <location>
        <position position="602"/>
    </location>
</feature>
<proteinExistence type="predicted"/>
<dbReference type="VEuPathDB" id="MicrosporidiaDB:SLOPH_434"/>
<organism evidence="1 2">
    <name type="scientific">Spraguea lophii (strain 42_110)</name>
    <name type="common">Microsporidian parasite</name>
    <dbReference type="NCBI Taxonomy" id="1358809"/>
    <lineage>
        <taxon>Eukaryota</taxon>
        <taxon>Fungi</taxon>
        <taxon>Fungi incertae sedis</taxon>
        <taxon>Microsporidia</taxon>
        <taxon>Spragueidae</taxon>
        <taxon>Spraguea</taxon>
    </lineage>
</organism>
<dbReference type="GO" id="GO:0006351">
    <property type="term" value="P:DNA-templated transcription"/>
    <property type="evidence" value="ECO:0007669"/>
    <property type="project" value="InterPro"/>
</dbReference>
<dbReference type="GO" id="GO:0005634">
    <property type="term" value="C:nucleus"/>
    <property type="evidence" value="ECO:0007669"/>
    <property type="project" value="InterPro"/>
</dbReference>
<gene>
    <name evidence="1" type="ORF">SLOPH_434</name>
</gene>
<dbReference type="InterPro" id="IPR036322">
    <property type="entry name" value="WD40_repeat_dom_sf"/>
</dbReference>
<dbReference type="Proteomes" id="UP000014978">
    <property type="component" value="Unassembled WGS sequence"/>
</dbReference>
<reference evidence="2" key="1">
    <citation type="journal article" date="2013" name="PLoS Genet.">
        <title>The genome of Spraguea lophii and the basis of host-microsporidian interactions.</title>
        <authorList>
            <person name="Campbell S.E."/>
            <person name="Williams T.A."/>
            <person name="Yousuf A."/>
            <person name="Soanes D.M."/>
            <person name="Paszkiewicz K.H."/>
            <person name="Williams B.A.P."/>
        </authorList>
    </citation>
    <scope>NUCLEOTIDE SEQUENCE [LARGE SCALE GENOMIC DNA]</scope>
    <source>
        <strain evidence="2">42_110</strain>
    </source>
</reference>
<dbReference type="GO" id="GO:0031491">
    <property type="term" value="F:nucleosome binding"/>
    <property type="evidence" value="ECO:0007669"/>
    <property type="project" value="TreeGrafter"/>
</dbReference>
<dbReference type="GO" id="GO:0000785">
    <property type="term" value="C:chromatin"/>
    <property type="evidence" value="ECO:0007669"/>
    <property type="project" value="TreeGrafter"/>
</dbReference>
<sequence>MKIHRTKIFHGTKKYKKNIFSLCITDDFIITSSTDGEVNVWLQNNSSSLEGIKCNMMNKNDITDKNNNIVNYNNMNNNVITDKNVTTDKISHSNNKLNINDVNEKSFVLHQKLRDHHGAVMCVKSDKEYLATVGDDCYLCLYKLIYGQKNTKKYKLINKVKNHSNDIIDLCIYSEYLITAGMDGIVNIYSYKKFSLVESIDINKYTIKNNEEMGSDCKNDINNSYSRISGISVDPLEKYFIVQTESFLLIFDLEFKLYKKIEYKDNITIFECFYSRMSWSPDSNYLATCLTFNNKENSVEILSVENEFKNEYSLIGHVAPIEVVRFHPNKFIRNKNNKIKDNDILNNDNKIDKSNDNETYYIIVAASQDKSISFWCSLNKKPFLLIKNLFELPVLDMQWKDNILYLASFDGNIVYIEFNKPDDNISIKNNELGCYTEITNSKETENIPFTKENIKMENKRITTVEEESDETIILDLSKVKVEKISKKDKESKNNIINVHDSEIQRKKDTVFPQNNSLCINPKSLINESQDKIIEDKDKVIDNAIKDIVIDNAKVIDDKIDNAVESKTTDNKTTDKTIDNSKTKITDIKIKTKITDTKIKKKI</sequence>
<evidence type="ECO:0000313" key="1">
    <source>
        <dbReference type="EMBL" id="EPR78926.1"/>
    </source>
</evidence>
<dbReference type="PANTHER" id="PTHR13831">
    <property type="entry name" value="MEMBER OF THE HIR1 FAMILY OF WD-REPEAT PROTEINS"/>
    <property type="match status" value="1"/>
</dbReference>
<dbReference type="EMBL" id="ATCN01000478">
    <property type="protein sequence ID" value="EPR78926.1"/>
    <property type="molecule type" value="Genomic_DNA"/>
</dbReference>
<comment type="caution">
    <text evidence="1">The sequence shown here is derived from an EMBL/GenBank/DDBJ whole genome shotgun (WGS) entry which is preliminary data.</text>
</comment>
<dbReference type="InterPro" id="IPR015943">
    <property type="entry name" value="WD40/YVTN_repeat-like_dom_sf"/>
</dbReference>